<comment type="similarity">
    <text evidence="2 8">Belongs to the 5'-nucleotidase family.</text>
</comment>
<dbReference type="PANTHER" id="PTHR11575">
    <property type="entry name" value="5'-NUCLEOTIDASE-RELATED"/>
    <property type="match status" value="1"/>
</dbReference>
<dbReference type="PATRIC" id="fig|1335048.3.peg.3539"/>
<organism evidence="11 12">
    <name type="scientific">Frigidibacter mobilis</name>
    <dbReference type="NCBI Taxonomy" id="1335048"/>
    <lineage>
        <taxon>Bacteria</taxon>
        <taxon>Pseudomonadati</taxon>
        <taxon>Pseudomonadota</taxon>
        <taxon>Alphaproteobacteria</taxon>
        <taxon>Rhodobacterales</taxon>
        <taxon>Paracoccaceae</taxon>
        <taxon>Frigidibacter</taxon>
    </lineage>
</organism>
<evidence type="ECO:0000313" key="12">
    <source>
        <dbReference type="Proteomes" id="UP000076128"/>
    </source>
</evidence>
<evidence type="ECO:0000256" key="4">
    <source>
        <dbReference type="ARBA" id="ARBA00022723"/>
    </source>
</evidence>
<dbReference type="STRING" id="1335048.AKL17_3415"/>
<dbReference type="Pfam" id="PF02872">
    <property type="entry name" value="5_nucleotid_C"/>
    <property type="match status" value="1"/>
</dbReference>
<dbReference type="PRINTS" id="PR01607">
    <property type="entry name" value="APYRASEFAMLY"/>
</dbReference>
<feature type="domain" description="5'-Nucleotidase C-terminal" evidence="10">
    <location>
        <begin position="334"/>
        <end position="494"/>
    </location>
</feature>
<dbReference type="InterPro" id="IPR008334">
    <property type="entry name" value="5'-Nucleotdase_C"/>
</dbReference>
<evidence type="ECO:0000313" key="11">
    <source>
        <dbReference type="EMBL" id="AMY70640.1"/>
    </source>
</evidence>
<dbReference type="Proteomes" id="UP000076128">
    <property type="component" value="Chromosome"/>
</dbReference>
<dbReference type="GO" id="GO:0046872">
    <property type="term" value="F:metal ion binding"/>
    <property type="evidence" value="ECO:0007669"/>
    <property type="project" value="UniProtKB-KW"/>
</dbReference>
<dbReference type="KEGG" id="daa:AKL17_3415"/>
<dbReference type="SUPFAM" id="SSF55816">
    <property type="entry name" value="5'-nucleotidase (syn. UDP-sugar hydrolase), C-terminal domain"/>
    <property type="match status" value="1"/>
</dbReference>
<dbReference type="FunFam" id="3.90.780.10:FF:000004">
    <property type="entry name" value="UDP-sugar hydrolase, putative"/>
    <property type="match status" value="1"/>
</dbReference>
<dbReference type="GO" id="GO:0005576">
    <property type="term" value="C:extracellular region"/>
    <property type="evidence" value="ECO:0007669"/>
    <property type="project" value="UniProtKB-SubCell"/>
</dbReference>
<dbReference type="SUPFAM" id="SSF56300">
    <property type="entry name" value="Metallo-dependent phosphatases"/>
    <property type="match status" value="1"/>
</dbReference>
<feature type="domain" description="Calcineurin-like phosphoesterase" evidence="9">
    <location>
        <begin position="26"/>
        <end position="247"/>
    </location>
</feature>
<keyword evidence="3" id="KW-0964">Secreted</keyword>
<protein>
    <submittedName>
        <fullName evidence="11">5'-nucleotidase</fullName>
    </submittedName>
</protein>
<dbReference type="PROSITE" id="PS00785">
    <property type="entry name" value="5_NUCLEOTIDASE_1"/>
    <property type="match status" value="1"/>
</dbReference>
<evidence type="ECO:0000256" key="5">
    <source>
        <dbReference type="ARBA" id="ARBA00022729"/>
    </source>
</evidence>
<dbReference type="GO" id="GO:0000166">
    <property type="term" value="F:nucleotide binding"/>
    <property type="evidence" value="ECO:0007669"/>
    <property type="project" value="UniProtKB-KW"/>
</dbReference>
<feature type="chain" id="PRO_5007747468" evidence="8">
    <location>
        <begin position="22"/>
        <end position="532"/>
    </location>
</feature>
<keyword evidence="5 8" id="KW-0732">Signal</keyword>
<dbReference type="CDD" id="cd07409">
    <property type="entry name" value="MPP_CD73_N"/>
    <property type="match status" value="1"/>
</dbReference>
<evidence type="ECO:0000256" key="7">
    <source>
        <dbReference type="ARBA" id="ARBA00022801"/>
    </source>
</evidence>
<keyword evidence="6 8" id="KW-0547">Nucleotide-binding</keyword>
<evidence type="ECO:0000256" key="8">
    <source>
        <dbReference type="RuleBase" id="RU362119"/>
    </source>
</evidence>
<dbReference type="GO" id="GO:0009166">
    <property type="term" value="P:nucleotide catabolic process"/>
    <property type="evidence" value="ECO:0007669"/>
    <property type="project" value="InterPro"/>
</dbReference>
<gene>
    <name evidence="11" type="ORF">AKL17_3415</name>
</gene>
<sequence length="532" mass="55287">MKYRLLASVAALALSAGAASAEYTLHVLHINDLHSRIEPVSSSDSTCSAEDDAAGKCFGGIARVATKIKELRDELTAAGENVIVLDAGDQYQGSLYYSTYKGELVAELMNAIGFDAMALGNHEFDDGPNGALELLEKVDFPVTSGNLDLSSSDELKGKVQDTVVLEVGGEKIGIVSALAVDTPETASPGPNITFQDEIESLAADAATLADAGVTKIIALTHVGYVKDQEIAAAAAGIDAIVGGHSHTLLGNMEGAAGAYPTMVAGPDGTEVPIATAYAYSKYVGHLVLTFDDDGKLTSAAGEPILLDASVIADPAMVARVAELGGPIEELKSRVVAETAEPIDGDRNSCRAQECTMGNLVADAMLARVAEQGVTIAIANGGGLRASIDAGDVTMGEVLTVLPFQNTLSTFQAPGATVVAALENGVSKYEEAAGRFVQVAGLKYSFDISQPAGSRVSDVMVKAGEDWAPIEPETIYGIVTNNYVRNGGDGFKMFATDAQNAYDFGPDLADVTAEYLAANTPYTPYVDGRITKK</sequence>
<evidence type="ECO:0000256" key="2">
    <source>
        <dbReference type="ARBA" id="ARBA00006654"/>
    </source>
</evidence>
<keyword evidence="12" id="KW-1185">Reference proteome</keyword>
<evidence type="ECO:0000259" key="10">
    <source>
        <dbReference type="Pfam" id="PF02872"/>
    </source>
</evidence>
<dbReference type="PROSITE" id="PS00786">
    <property type="entry name" value="5_NUCLEOTIDASE_2"/>
    <property type="match status" value="1"/>
</dbReference>
<comment type="subcellular location">
    <subcellularLocation>
        <location evidence="1">Secreted</location>
    </subcellularLocation>
</comment>
<evidence type="ECO:0000256" key="6">
    <source>
        <dbReference type="ARBA" id="ARBA00022741"/>
    </source>
</evidence>
<accession>A0A159Z7S7</accession>
<dbReference type="EMBL" id="CP012661">
    <property type="protein sequence ID" value="AMY70640.1"/>
    <property type="molecule type" value="Genomic_DNA"/>
</dbReference>
<dbReference type="InterPro" id="IPR036907">
    <property type="entry name" value="5'-Nucleotdase_C_sf"/>
</dbReference>
<feature type="signal peptide" evidence="8">
    <location>
        <begin position="1"/>
        <end position="21"/>
    </location>
</feature>
<dbReference type="Pfam" id="PF00149">
    <property type="entry name" value="Metallophos"/>
    <property type="match status" value="1"/>
</dbReference>
<dbReference type="GO" id="GO:0016788">
    <property type="term" value="F:hydrolase activity, acting on ester bonds"/>
    <property type="evidence" value="ECO:0007669"/>
    <property type="project" value="InterPro"/>
</dbReference>
<dbReference type="AlphaFoldDB" id="A0A159Z7S7"/>
<dbReference type="InterPro" id="IPR004843">
    <property type="entry name" value="Calcineurin-like_PHP"/>
</dbReference>
<keyword evidence="7 8" id="KW-0378">Hydrolase</keyword>
<evidence type="ECO:0000259" key="9">
    <source>
        <dbReference type="Pfam" id="PF00149"/>
    </source>
</evidence>
<dbReference type="Gene3D" id="3.60.21.10">
    <property type="match status" value="1"/>
</dbReference>
<evidence type="ECO:0000256" key="1">
    <source>
        <dbReference type="ARBA" id="ARBA00004613"/>
    </source>
</evidence>
<dbReference type="InterPro" id="IPR006146">
    <property type="entry name" value="5'-Nucleotdase_CS"/>
</dbReference>
<dbReference type="Gene3D" id="3.90.780.10">
    <property type="entry name" value="5'-Nucleotidase, C-terminal domain"/>
    <property type="match status" value="1"/>
</dbReference>
<dbReference type="InterPro" id="IPR006179">
    <property type="entry name" value="5_nucleotidase/apyrase"/>
</dbReference>
<evidence type="ECO:0000256" key="3">
    <source>
        <dbReference type="ARBA" id="ARBA00022525"/>
    </source>
</evidence>
<name>A0A159Z7S7_9RHOB</name>
<proteinExistence type="inferred from homology"/>
<reference evidence="11 12" key="1">
    <citation type="submission" date="2015-09" db="EMBL/GenBank/DDBJ databases">
        <title>Complete genome sequence of Defluviimonas alba cai42t isolated from an oilfield in Xinjiang.</title>
        <authorList>
            <person name="Geng S."/>
            <person name="Pan X."/>
            <person name="Wu X."/>
        </authorList>
    </citation>
    <scope>NUCLEOTIDE SEQUENCE [LARGE SCALE GENOMIC DNA]</scope>
    <source>
        <strain evidence="12">cai42</strain>
    </source>
</reference>
<dbReference type="OrthoDB" id="9803927at2"/>
<dbReference type="RefSeq" id="WP_066815269.1">
    <property type="nucleotide sequence ID" value="NZ_CP012661.1"/>
</dbReference>
<keyword evidence="4" id="KW-0479">Metal-binding</keyword>
<dbReference type="FunFam" id="3.60.21.10:FF:000020">
    <property type="entry name" value="NT5E isoform 4"/>
    <property type="match status" value="1"/>
</dbReference>
<dbReference type="PANTHER" id="PTHR11575:SF24">
    <property type="entry name" value="5'-NUCLEOTIDASE"/>
    <property type="match status" value="1"/>
</dbReference>
<dbReference type="InterPro" id="IPR029052">
    <property type="entry name" value="Metallo-depent_PP-like"/>
</dbReference>